<feature type="transmembrane region" description="Helical" evidence="5">
    <location>
        <begin position="127"/>
        <end position="145"/>
    </location>
</feature>
<feature type="transmembrane region" description="Helical" evidence="5">
    <location>
        <begin position="212"/>
        <end position="227"/>
    </location>
</feature>
<dbReference type="InterPro" id="IPR051533">
    <property type="entry name" value="WaaL-like"/>
</dbReference>
<dbReference type="AlphaFoldDB" id="A0A5E4X1S1"/>
<feature type="transmembrane region" description="Helical" evidence="5">
    <location>
        <begin position="104"/>
        <end position="120"/>
    </location>
</feature>
<evidence type="ECO:0000313" key="8">
    <source>
        <dbReference type="Proteomes" id="UP000366945"/>
    </source>
</evidence>
<dbReference type="PANTHER" id="PTHR37422:SF23">
    <property type="entry name" value="TEICHURONIC ACID BIOSYNTHESIS PROTEIN TUAE"/>
    <property type="match status" value="1"/>
</dbReference>
<protein>
    <submittedName>
        <fullName evidence="7">O-antigen ligase</fullName>
    </submittedName>
</protein>
<name>A0A5E4X1S1_9BURK</name>
<dbReference type="Pfam" id="PF04932">
    <property type="entry name" value="Wzy_C"/>
    <property type="match status" value="1"/>
</dbReference>
<feature type="transmembrane region" description="Helical" evidence="5">
    <location>
        <begin position="165"/>
        <end position="183"/>
    </location>
</feature>
<evidence type="ECO:0000256" key="3">
    <source>
        <dbReference type="ARBA" id="ARBA00022989"/>
    </source>
</evidence>
<feature type="transmembrane region" description="Helical" evidence="5">
    <location>
        <begin position="41"/>
        <end position="60"/>
    </location>
</feature>
<gene>
    <name evidence="7" type="primary">rfaL</name>
    <name evidence="7" type="ORF">PPN31114_03622</name>
</gene>
<evidence type="ECO:0000256" key="1">
    <source>
        <dbReference type="ARBA" id="ARBA00004141"/>
    </source>
</evidence>
<dbReference type="EMBL" id="CABPSK010000003">
    <property type="protein sequence ID" value="VVE30213.1"/>
    <property type="molecule type" value="Genomic_DNA"/>
</dbReference>
<sequence length="433" mass="46667">MSKTLAPTRNPGRHLFATIVGILILLFPAAALVVPRGGNTVMFLITACGAIALFQSRKCGKSRPCTRDRVPFGLFIASLALPVIAVLIVELLHRNVVANTLDSPVRFLVALLVFLGLRHIATTIPKWIDLTFGLGAISAAVMALYSTAETLSTRAESTFLNPIHFGDIALLLGVLSIVAIHWFRRDRFWIVAFKLLGGTAGCYASWASQSRGGWVALPVLIVVWFLYKPHADNMKRRAAIAGVAVLLIASTFLSATVRERFDAISSDLTLLRAGQADTSVGIRLELWKAAVKLIREHPLTGLGAHGYRDAMPTMAASGDLTPVAADYGKGEVHNQILAYFTDYGLLGLLAILGVYVGPAYFFIRVGAIQTERREQRAALMGLITALSFAVFGLTVETFNLKVTVAFYATMLALLAALAYPDKPTGTAVAAERS</sequence>
<dbReference type="GO" id="GO:0016874">
    <property type="term" value="F:ligase activity"/>
    <property type="evidence" value="ECO:0007669"/>
    <property type="project" value="UniProtKB-KW"/>
</dbReference>
<feature type="transmembrane region" description="Helical" evidence="5">
    <location>
        <begin position="400"/>
        <end position="419"/>
    </location>
</feature>
<evidence type="ECO:0000256" key="4">
    <source>
        <dbReference type="ARBA" id="ARBA00023136"/>
    </source>
</evidence>
<proteinExistence type="predicted"/>
<comment type="subcellular location">
    <subcellularLocation>
        <location evidence="1">Membrane</location>
        <topology evidence="1">Multi-pass membrane protein</topology>
    </subcellularLocation>
</comment>
<feature type="transmembrane region" description="Helical" evidence="5">
    <location>
        <begin position="72"/>
        <end position="92"/>
    </location>
</feature>
<dbReference type="InterPro" id="IPR007016">
    <property type="entry name" value="O-antigen_ligase-rel_domated"/>
</dbReference>
<dbReference type="GO" id="GO:0016020">
    <property type="term" value="C:membrane"/>
    <property type="evidence" value="ECO:0007669"/>
    <property type="project" value="UniProtKB-SubCell"/>
</dbReference>
<organism evidence="7 8">
    <name type="scientific">Pandoraea pneumonica</name>
    <dbReference type="NCBI Taxonomy" id="2508299"/>
    <lineage>
        <taxon>Bacteria</taxon>
        <taxon>Pseudomonadati</taxon>
        <taxon>Pseudomonadota</taxon>
        <taxon>Betaproteobacteria</taxon>
        <taxon>Burkholderiales</taxon>
        <taxon>Burkholderiaceae</taxon>
        <taxon>Pandoraea</taxon>
    </lineage>
</organism>
<keyword evidence="7" id="KW-0436">Ligase</keyword>
<evidence type="ECO:0000313" key="7">
    <source>
        <dbReference type="EMBL" id="VVE30213.1"/>
    </source>
</evidence>
<keyword evidence="3 5" id="KW-1133">Transmembrane helix</keyword>
<accession>A0A5E4X1S1</accession>
<keyword evidence="4 5" id="KW-0472">Membrane</keyword>
<evidence type="ECO:0000256" key="2">
    <source>
        <dbReference type="ARBA" id="ARBA00022692"/>
    </source>
</evidence>
<feature type="transmembrane region" description="Helical" evidence="5">
    <location>
        <begin position="377"/>
        <end position="394"/>
    </location>
</feature>
<dbReference type="PANTHER" id="PTHR37422">
    <property type="entry name" value="TEICHURONIC ACID BIOSYNTHESIS PROTEIN TUAE"/>
    <property type="match status" value="1"/>
</dbReference>
<feature type="transmembrane region" description="Helical" evidence="5">
    <location>
        <begin position="343"/>
        <end position="365"/>
    </location>
</feature>
<dbReference type="Proteomes" id="UP000366945">
    <property type="component" value="Unassembled WGS sequence"/>
</dbReference>
<feature type="domain" description="O-antigen ligase-related" evidence="6">
    <location>
        <begin position="207"/>
        <end position="351"/>
    </location>
</feature>
<evidence type="ECO:0000256" key="5">
    <source>
        <dbReference type="SAM" id="Phobius"/>
    </source>
</evidence>
<keyword evidence="8" id="KW-1185">Reference proteome</keyword>
<feature type="transmembrane region" description="Helical" evidence="5">
    <location>
        <begin position="188"/>
        <end position="206"/>
    </location>
</feature>
<reference evidence="7 8" key="1">
    <citation type="submission" date="2019-08" db="EMBL/GenBank/DDBJ databases">
        <authorList>
            <person name="Peeters C."/>
        </authorList>
    </citation>
    <scope>NUCLEOTIDE SEQUENCE [LARGE SCALE GENOMIC DNA]</scope>
    <source>
        <strain evidence="7 8">LMG 31114</strain>
    </source>
</reference>
<feature type="transmembrane region" description="Helical" evidence="5">
    <location>
        <begin position="239"/>
        <end position="257"/>
    </location>
</feature>
<evidence type="ECO:0000259" key="6">
    <source>
        <dbReference type="Pfam" id="PF04932"/>
    </source>
</evidence>
<keyword evidence="2 5" id="KW-0812">Transmembrane</keyword>